<gene>
    <name evidence="3" type="ORF">PF011_g22660</name>
</gene>
<dbReference type="InterPro" id="IPR021102">
    <property type="entry name" value="PNGase_A"/>
</dbReference>
<dbReference type="Proteomes" id="UP000460718">
    <property type="component" value="Unassembled WGS sequence"/>
</dbReference>
<dbReference type="InterPro" id="IPR056948">
    <property type="entry name" value="PNGaseA_N"/>
</dbReference>
<evidence type="ECO:0000256" key="1">
    <source>
        <dbReference type="SAM" id="MobiDB-lite"/>
    </source>
</evidence>
<reference evidence="3 4" key="1">
    <citation type="submission" date="2018-09" db="EMBL/GenBank/DDBJ databases">
        <title>Genomic investigation of the strawberry pathogen Phytophthora fragariae indicates pathogenicity is determined by transcriptional variation in three key races.</title>
        <authorList>
            <person name="Adams T.M."/>
            <person name="Armitage A.D."/>
            <person name="Sobczyk M.K."/>
            <person name="Bates H.J."/>
            <person name="Dunwell J.M."/>
            <person name="Nellist C.F."/>
            <person name="Harrison R.J."/>
        </authorList>
    </citation>
    <scope>NUCLEOTIDE SEQUENCE [LARGE SCALE GENOMIC DNA]</scope>
    <source>
        <strain evidence="3 4">SCRP245</strain>
    </source>
</reference>
<accession>A0A6A3IEN8</accession>
<proteinExistence type="predicted"/>
<organism evidence="3 4">
    <name type="scientific">Phytophthora fragariae</name>
    <dbReference type="NCBI Taxonomy" id="53985"/>
    <lineage>
        <taxon>Eukaryota</taxon>
        <taxon>Sar</taxon>
        <taxon>Stramenopiles</taxon>
        <taxon>Oomycota</taxon>
        <taxon>Peronosporomycetes</taxon>
        <taxon>Peronosporales</taxon>
        <taxon>Peronosporaceae</taxon>
        <taxon>Phytophthora</taxon>
    </lineage>
</organism>
<protein>
    <recommendedName>
        <fullName evidence="2">Peptide N-acetyl-beta-D-glucosaminyl asparaginase amidase A N-terminal domain-containing protein</fullName>
    </recommendedName>
</protein>
<name>A0A6A3IEN8_9STRA</name>
<sequence>MAATLGRLWDASVTLLAAQSQLQSNASTAPAFERAVEVGGPPYANVRGAPCVFPLVTHEFANSYWHPAVETFNAPPCDDEYSVVYLKWAASCDAGVQFDRIAAVWVNGVELLRTSTAEPSRAFRVAWSVTKDVSLYGDVFKTGGTVVVALDNIVNPMYTSSFKVDVSLEFFRPLDSKVETKRPDQILPVSSSSKSYGWFSEKPSAAQAGPPHRMVQLPENTEELYLELFLSHHQCDEFYYTNPPDNFAMAFAESLAKHGISSREDVGEVRNSAKCGADGAFREVQVLVDDTVVGVVWPFPLVFTGGLSPYLWKPIVGIGAFNAPTYILNLTPFLGKFLGAEPRAVAFRVVYGEAFWLIDGNLLIYQDAGAVRPTRVEILQERLDRYVEPAMVTLPAMAGAGNGSTTDLNSAFWTSVARDLYMKTSVTTSTGRKVYTLQQHFDFTNTQMYSSDGLDQWFESRTHVETKVTVTSLSAAHPAEDPSQPARPPKVQTVSVSQTEDYPLAGSVSYRLGRNGSFVLVTQFANSFSRSTAVEGYGAGFRFGYRPHEVYSALTASAVLDSRHGGGNGSTRSTFASASPTEGCFSREVVAEFGHLVIDNSTTECQTKSIIKSRPTRRISTDQLKSSARLLRQQGSLVG</sequence>
<dbReference type="EMBL" id="QXFW01002306">
    <property type="protein sequence ID" value="KAE8979902.1"/>
    <property type="molecule type" value="Genomic_DNA"/>
</dbReference>
<dbReference type="Pfam" id="PF25156">
    <property type="entry name" value="PNGase_A_C"/>
    <property type="match status" value="1"/>
</dbReference>
<evidence type="ECO:0000313" key="3">
    <source>
        <dbReference type="EMBL" id="KAE8979902.1"/>
    </source>
</evidence>
<evidence type="ECO:0000259" key="2">
    <source>
        <dbReference type="Pfam" id="PF12222"/>
    </source>
</evidence>
<evidence type="ECO:0000313" key="4">
    <source>
        <dbReference type="Proteomes" id="UP000460718"/>
    </source>
</evidence>
<dbReference type="PANTHER" id="PTHR31104">
    <property type="entry name" value="PEPTIDE-N4-(N-ACETYL-BETA-GLUCOSAMINYL)ASPARAGINE AMIDASE A PROTEIN"/>
    <property type="match status" value="1"/>
</dbReference>
<dbReference type="AlphaFoldDB" id="A0A6A3IEN8"/>
<feature type="domain" description="Peptide N-acetyl-beta-D-glucosaminyl asparaginase amidase A N-terminal" evidence="2">
    <location>
        <begin position="49"/>
        <end position="370"/>
    </location>
</feature>
<feature type="region of interest" description="Disordered" evidence="1">
    <location>
        <begin position="475"/>
        <end position="497"/>
    </location>
</feature>
<comment type="caution">
    <text evidence="3">The sequence shown here is derived from an EMBL/GenBank/DDBJ whole genome shotgun (WGS) entry which is preliminary data.</text>
</comment>
<dbReference type="Pfam" id="PF12222">
    <property type="entry name" value="PNGaseA"/>
    <property type="match status" value="1"/>
</dbReference>